<dbReference type="Proteomes" id="UP001266807">
    <property type="component" value="Unassembled WGS sequence"/>
</dbReference>
<accession>A0ABU1Q9K4</accession>
<protein>
    <recommendedName>
        <fullName evidence="3">Group-specific protein</fullName>
    </recommendedName>
</protein>
<dbReference type="RefSeq" id="WP_064963048.1">
    <property type="nucleotide sequence ID" value="NZ_JAVDUG010000001.1"/>
</dbReference>
<proteinExistence type="predicted"/>
<gene>
    <name evidence="1" type="ORF">J2W98_000564</name>
</gene>
<evidence type="ECO:0000313" key="1">
    <source>
        <dbReference type="EMBL" id="MDR6776317.1"/>
    </source>
</evidence>
<name>A0ABU1Q9K4_9BACL</name>
<evidence type="ECO:0008006" key="3">
    <source>
        <dbReference type="Google" id="ProtNLM"/>
    </source>
</evidence>
<reference evidence="1 2" key="1">
    <citation type="submission" date="2023-07" db="EMBL/GenBank/DDBJ databases">
        <title>Sorghum-associated microbial communities from plants grown in Nebraska, USA.</title>
        <authorList>
            <person name="Schachtman D."/>
        </authorList>
    </citation>
    <scope>NUCLEOTIDE SEQUENCE [LARGE SCALE GENOMIC DNA]</scope>
    <source>
        <strain evidence="1 2">BE143</strain>
    </source>
</reference>
<keyword evidence="2" id="KW-1185">Reference proteome</keyword>
<dbReference type="EMBL" id="JAVDUG010000001">
    <property type="protein sequence ID" value="MDR6776317.1"/>
    <property type="molecule type" value="Genomic_DNA"/>
</dbReference>
<comment type="caution">
    <text evidence="1">The sequence shown here is derived from an EMBL/GenBank/DDBJ whole genome shotgun (WGS) entry which is preliminary data.</text>
</comment>
<sequence>MITVKVDEQEAKKIVHEKIAKLVKEAETEYVFWDSTELRKRTCMSWNAILDTFFHDPRFKKTKIGKKWYFPAKETRLFLETWLFEQSY</sequence>
<evidence type="ECO:0000313" key="2">
    <source>
        <dbReference type="Proteomes" id="UP001266807"/>
    </source>
</evidence>
<organism evidence="1 2">
    <name type="scientific">Paenibacillus peoriae</name>
    <dbReference type="NCBI Taxonomy" id="59893"/>
    <lineage>
        <taxon>Bacteria</taxon>
        <taxon>Bacillati</taxon>
        <taxon>Bacillota</taxon>
        <taxon>Bacilli</taxon>
        <taxon>Bacillales</taxon>
        <taxon>Paenibacillaceae</taxon>
        <taxon>Paenibacillus</taxon>
    </lineage>
</organism>